<feature type="transmembrane region" description="Helical" evidence="1">
    <location>
        <begin position="12"/>
        <end position="31"/>
    </location>
</feature>
<dbReference type="Proteomes" id="UP000184520">
    <property type="component" value="Unassembled WGS sequence"/>
</dbReference>
<keyword evidence="1" id="KW-1133">Transmembrane helix</keyword>
<dbReference type="STRING" id="634436.SAMN05216361_3528"/>
<dbReference type="EMBL" id="FQWD01000006">
    <property type="protein sequence ID" value="SHH03234.1"/>
    <property type="molecule type" value="Genomic_DNA"/>
</dbReference>
<evidence type="ECO:0000313" key="2">
    <source>
        <dbReference type="EMBL" id="SHH03234.1"/>
    </source>
</evidence>
<feature type="transmembrane region" description="Helical" evidence="1">
    <location>
        <begin position="98"/>
        <end position="117"/>
    </location>
</feature>
<name>A0A1M5PNA6_9ALTE</name>
<evidence type="ECO:0000256" key="1">
    <source>
        <dbReference type="SAM" id="Phobius"/>
    </source>
</evidence>
<keyword evidence="1" id="KW-0472">Membrane</keyword>
<keyword evidence="3" id="KW-1185">Reference proteome</keyword>
<evidence type="ECO:0000313" key="3">
    <source>
        <dbReference type="Proteomes" id="UP000184520"/>
    </source>
</evidence>
<feature type="transmembrane region" description="Helical" evidence="1">
    <location>
        <begin position="37"/>
        <end position="55"/>
    </location>
</feature>
<reference evidence="3" key="1">
    <citation type="submission" date="2016-11" db="EMBL/GenBank/DDBJ databases">
        <authorList>
            <person name="Varghese N."/>
            <person name="Submissions S."/>
        </authorList>
    </citation>
    <scope>NUCLEOTIDE SEQUENCE [LARGE SCALE GENOMIC DNA]</scope>
    <source>
        <strain evidence="3">CGMCC 1.8995</strain>
    </source>
</reference>
<gene>
    <name evidence="2" type="ORF">SAMN05216361_3528</name>
</gene>
<protein>
    <submittedName>
        <fullName evidence="2">Uncharacterized protein</fullName>
    </submittedName>
</protein>
<dbReference type="RefSeq" id="WP_073324504.1">
    <property type="nucleotide sequence ID" value="NZ_FQWD01000006.1"/>
</dbReference>
<feature type="transmembrane region" description="Helical" evidence="1">
    <location>
        <begin position="67"/>
        <end position="92"/>
    </location>
</feature>
<keyword evidence="1" id="KW-0812">Transmembrane</keyword>
<accession>A0A1M5PNA6</accession>
<proteinExistence type="predicted"/>
<sequence>MFAKANIKPYEWMYFALLLVLAFAQLISKLVSETGGFASRYGGFLAIGLVFIAFLGNRYNKAFLYRWVWLVSFWLLAISVTASLVFSTYLLAVNGEEAGIYAGALFVMPFLFVPGLWQLYQYVWNRKALWQNVIDQSKQEQAQRS</sequence>
<dbReference type="AlphaFoldDB" id="A0A1M5PNA6"/>
<organism evidence="2 3">
    <name type="scientific">Marisediminitalea aggregata</name>
    <dbReference type="NCBI Taxonomy" id="634436"/>
    <lineage>
        <taxon>Bacteria</taxon>
        <taxon>Pseudomonadati</taxon>
        <taxon>Pseudomonadota</taxon>
        <taxon>Gammaproteobacteria</taxon>
        <taxon>Alteromonadales</taxon>
        <taxon>Alteromonadaceae</taxon>
        <taxon>Marisediminitalea</taxon>
    </lineage>
</organism>